<proteinExistence type="predicted"/>
<name>A0A150X551_9BACT</name>
<dbReference type="Proteomes" id="UP000075606">
    <property type="component" value="Unassembled WGS sequence"/>
</dbReference>
<gene>
    <name evidence="1" type="ORF">AWW68_14170</name>
</gene>
<reference evidence="1 2" key="1">
    <citation type="submission" date="2016-01" db="EMBL/GenBank/DDBJ databases">
        <title>Genome sequencing of Roseivirga spongicola UST030701-084.</title>
        <authorList>
            <person name="Selvaratnam C."/>
            <person name="Thevarajoo S."/>
            <person name="Goh K.M."/>
            <person name="Ee R."/>
            <person name="Chan K.-G."/>
            <person name="Chong C.S."/>
        </authorList>
    </citation>
    <scope>NUCLEOTIDE SEQUENCE [LARGE SCALE GENOMIC DNA]</scope>
    <source>
        <strain evidence="1 2">UST030701-084</strain>
    </source>
</reference>
<dbReference type="EMBL" id="LRPC01000028">
    <property type="protein sequence ID" value="KYG73814.1"/>
    <property type="molecule type" value="Genomic_DNA"/>
</dbReference>
<organism evidence="1 2">
    <name type="scientific">Roseivirga spongicola</name>
    <dbReference type="NCBI Taxonomy" id="333140"/>
    <lineage>
        <taxon>Bacteria</taxon>
        <taxon>Pseudomonadati</taxon>
        <taxon>Bacteroidota</taxon>
        <taxon>Cytophagia</taxon>
        <taxon>Cytophagales</taxon>
        <taxon>Roseivirgaceae</taxon>
        <taxon>Roseivirga</taxon>
    </lineage>
</organism>
<keyword evidence="2" id="KW-1185">Reference proteome</keyword>
<protein>
    <submittedName>
        <fullName evidence="1">Uncharacterized protein</fullName>
    </submittedName>
</protein>
<accession>A0A150X551</accession>
<sequence length="155" mass="17976">MGLFSFGKKKKKKPARSCDLEGSLLEFGEGYLLTSSQIIKSKRFWDNKMVEPETLAYSKAHFERNDEMGTKMRTMIFQKYSSQEKPWLVGDGQVNQFEVDKNQAREFAQKWWESEFTFTPPEAGSADKVMTDAEYQEWKDYAIMKAGEAQLKKIG</sequence>
<dbReference type="OrthoDB" id="956627at2"/>
<dbReference type="AlphaFoldDB" id="A0A150X551"/>
<dbReference type="RefSeq" id="WP_068222719.1">
    <property type="nucleotide sequence ID" value="NZ_CP139724.1"/>
</dbReference>
<evidence type="ECO:0000313" key="1">
    <source>
        <dbReference type="EMBL" id="KYG73814.1"/>
    </source>
</evidence>
<comment type="caution">
    <text evidence="1">The sequence shown here is derived from an EMBL/GenBank/DDBJ whole genome shotgun (WGS) entry which is preliminary data.</text>
</comment>
<evidence type="ECO:0000313" key="2">
    <source>
        <dbReference type="Proteomes" id="UP000075606"/>
    </source>
</evidence>